<protein>
    <submittedName>
        <fullName evidence="1">Uncharacterized protein</fullName>
    </submittedName>
</protein>
<dbReference type="RefSeq" id="WP_248346419.1">
    <property type="nucleotide sequence ID" value="NZ_AP025592.1"/>
</dbReference>
<sequence>MEERLEPVQVAAEVDALAAALDEARHRHVAGIDLEPDLSGAFARRPAAAHRETVRRLREAGEGALAARVATLRAERAAAGREERWRAAEARATGLGPDGPIGLADASLRLLAEPDRERRRWLGRALAEACEAAAPDREAWVEERARARAEVGLAPDWDAVVGGDELLAATDDAWADVLGWLARRELGLSPRPQGDLARADLLHLLALRPLEGAFRPGMLARELEGLASPLGLPLARIRVDAEPRPAKWPGAHAHGARVSFRPRGGAGDWQDLFLAAGAALAAAGPLPPHRRPLPFPAQLGSLLAGLLLEPAVLEKRLGVERGRLRDAQRLLALRQLFQLRCAAAALRLAAEADRGCSGAALREAHRDAFARATLADWPDVLAARDGGAERHAARLAGAARAEALRREWLERYDEDWWRNPRAAEGAAGLLVSGGERGARRHPHAAEGAAELLVSGGERGARRHPRAAEGAAELFVSGGERGGEEPPAALGAARLLALLG</sequence>
<evidence type="ECO:0000313" key="2">
    <source>
        <dbReference type="Proteomes" id="UP001162734"/>
    </source>
</evidence>
<proteinExistence type="predicted"/>
<dbReference type="EMBL" id="AP025592">
    <property type="protein sequence ID" value="BDG09545.1"/>
    <property type="molecule type" value="Genomic_DNA"/>
</dbReference>
<name>A0ABN6N8J9_9BACT</name>
<accession>A0ABN6N8J9</accession>
<reference evidence="2" key="1">
    <citation type="journal article" date="2022" name="Int. J. Syst. Evol. Microbiol.">
        <title>Anaeromyxobacter oryzae sp. nov., Anaeromyxobacter diazotrophicus sp. nov. and Anaeromyxobacter paludicola sp. nov., isolated from paddy soils.</title>
        <authorList>
            <person name="Itoh H."/>
            <person name="Xu Z."/>
            <person name="Mise K."/>
            <person name="Masuda Y."/>
            <person name="Ushijima N."/>
            <person name="Hayakawa C."/>
            <person name="Shiratori Y."/>
            <person name="Senoo K."/>
        </authorList>
    </citation>
    <scope>NUCLEOTIDE SEQUENCE [LARGE SCALE GENOMIC DNA]</scope>
    <source>
        <strain evidence="2">Red630</strain>
    </source>
</reference>
<gene>
    <name evidence="1" type="ORF">AMPC_26580</name>
</gene>
<organism evidence="1 2">
    <name type="scientific">Anaeromyxobacter paludicola</name>
    <dbReference type="NCBI Taxonomy" id="2918171"/>
    <lineage>
        <taxon>Bacteria</taxon>
        <taxon>Pseudomonadati</taxon>
        <taxon>Myxococcota</taxon>
        <taxon>Myxococcia</taxon>
        <taxon>Myxococcales</taxon>
        <taxon>Cystobacterineae</taxon>
        <taxon>Anaeromyxobacteraceae</taxon>
        <taxon>Anaeromyxobacter</taxon>
    </lineage>
</organism>
<keyword evidence="2" id="KW-1185">Reference proteome</keyword>
<evidence type="ECO:0000313" key="1">
    <source>
        <dbReference type="EMBL" id="BDG09545.1"/>
    </source>
</evidence>
<dbReference type="Proteomes" id="UP001162734">
    <property type="component" value="Chromosome"/>
</dbReference>